<keyword evidence="1" id="KW-0479">Metal-binding</keyword>
<reference evidence="3 4" key="1">
    <citation type="submission" date="2019-08" db="EMBL/GenBank/DDBJ databases">
        <title>In-depth cultivation of the pig gut microbiome towards novel bacterial diversity and tailored functional studies.</title>
        <authorList>
            <person name="Wylensek D."/>
            <person name="Hitch T.C.A."/>
            <person name="Clavel T."/>
        </authorList>
    </citation>
    <scope>NUCLEOTIDE SEQUENCE [LARGE SCALE GENOMIC DNA]</scope>
    <source>
        <strain evidence="3 4">SM-530-WT-4B</strain>
    </source>
</reference>
<evidence type="ECO:0000313" key="3">
    <source>
        <dbReference type="EMBL" id="MST55720.1"/>
    </source>
</evidence>
<dbReference type="GO" id="GO:0016787">
    <property type="term" value="F:hydrolase activity"/>
    <property type="evidence" value="ECO:0007669"/>
    <property type="project" value="UniProtKB-KW"/>
</dbReference>
<feature type="binding site" evidence="1">
    <location>
        <position position="398"/>
    </location>
    <ligand>
        <name>Mn(2+)</name>
        <dbReference type="ChEBI" id="CHEBI:29035"/>
        <label>2</label>
    </ligand>
</feature>
<keyword evidence="1" id="KW-0464">Manganese</keyword>
<dbReference type="SUPFAM" id="SSF55031">
    <property type="entry name" value="Bacterial exopeptidase dimerisation domain"/>
    <property type="match status" value="1"/>
</dbReference>
<sequence length="437" mass="47186">MGNSLKSISPKLFRQESSSVARGVIDMMDDIEIRNEAAAQRDYVIGCRRAIHRFAETSGREVRTSAFIKQQLDEIGIPYESLVKTGIIGILDTGRAGPHIALRADIDALPLPENPDNLKRARVVISDTPDETCHACGHDAHTAMLLGASKVLRKHIGELTGVIYLCFEEGEENGGGIQVMLDTLATKKVDSCWGIHVYNALESGKICVQAGPRMAGAIRVELTFVGRGGHGSRPDLSINPVFCAANFVNNLAVAFVNQIDANETVTCGITAIQGGQVANVIPDTATVLGSLRFFSMSEGDKAVRILHEVAENTARMHRCSVEYNEKYNKISVGPTINDPYYSELAAKALDAVLPSGTVSPCAPWYASDSFSLWLNRYPGVYAHLGINNPEYGSGAPHHNSYFDVDENVLDIGLIATLKYVNALGEEATPGQASKEKA</sequence>
<dbReference type="EMBL" id="VUNH01000006">
    <property type="protein sequence ID" value="MST55720.1"/>
    <property type="molecule type" value="Genomic_DNA"/>
</dbReference>
<dbReference type="PANTHER" id="PTHR11014">
    <property type="entry name" value="PEPTIDASE M20 FAMILY MEMBER"/>
    <property type="match status" value="1"/>
</dbReference>
<dbReference type="InterPro" id="IPR036264">
    <property type="entry name" value="Bact_exopeptidase_dim_dom"/>
</dbReference>
<evidence type="ECO:0000256" key="1">
    <source>
        <dbReference type="PIRSR" id="PIRSR005962-1"/>
    </source>
</evidence>
<dbReference type="InterPro" id="IPR017439">
    <property type="entry name" value="Amidohydrolase"/>
</dbReference>
<proteinExistence type="predicted"/>
<dbReference type="PANTHER" id="PTHR11014:SF63">
    <property type="entry name" value="METALLOPEPTIDASE, PUTATIVE (AFU_ORTHOLOGUE AFUA_6G09600)-RELATED"/>
    <property type="match status" value="1"/>
</dbReference>
<protein>
    <submittedName>
        <fullName evidence="3">Amidohydrolase</fullName>
    </submittedName>
</protein>
<gene>
    <name evidence="3" type="ORF">FYJ74_06700</name>
</gene>
<organism evidence="3 4">
    <name type="scientific">Pyramidobacter porci</name>
    <dbReference type="NCBI Taxonomy" id="2605789"/>
    <lineage>
        <taxon>Bacteria</taxon>
        <taxon>Thermotogati</taxon>
        <taxon>Synergistota</taxon>
        <taxon>Synergistia</taxon>
        <taxon>Synergistales</taxon>
        <taxon>Dethiosulfovibrionaceae</taxon>
        <taxon>Pyramidobacter</taxon>
    </lineage>
</organism>
<dbReference type="NCBIfam" id="TIGR01891">
    <property type="entry name" value="amidohydrolases"/>
    <property type="match status" value="1"/>
</dbReference>
<keyword evidence="3" id="KW-0378">Hydrolase</keyword>
<dbReference type="Proteomes" id="UP000473699">
    <property type="component" value="Unassembled WGS sequence"/>
</dbReference>
<dbReference type="PIRSF" id="PIRSF005962">
    <property type="entry name" value="Pept_M20D_amidohydro"/>
    <property type="match status" value="1"/>
</dbReference>
<comment type="caution">
    <text evidence="3">The sequence shown here is derived from an EMBL/GenBank/DDBJ whole genome shotgun (WGS) entry which is preliminary data.</text>
</comment>
<comment type="cofactor">
    <cofactor evidence="1">
        <name>Mn(2+)</name>
        <dbReference type="ChEBI" id="CHEBI:29035"/>
    </cofactor>
    <text evidence="1">The Mn(2+) ion enhances activity.</text>
</comment>
<name>A0A6L5YBU7_9BACT</name>
<dbReference type="Pfam" id="PF01546">
    <property type="entry name" value="Peptidase_M20"/>
    <property type="match status" value="1"/>
</dbReference>
<evidence type="ECO:0000313" key="4">
    <source>
        <dbReference type="Proteomes" id="UP000473699"/>
    </source>
</evidence>
<feature type="binding site" evidence="1">
    <location>
        <position position="138"/>
    </location>
    <ligand>
        <name>Mn(2+)</name>
        <dbReference type="ChEBI" id="CHEBI:29035"/>
        <label>2</label>
    </ligand>
</feature>
<dbReference type="Gene3D" id="3.30.70.360">
    <property type="match status" value="1"/>
</dbReference>
<feature type="binding site" evidence="1">
    <location>
        <position position="136"/>
    </location>
    <ligand>
        <name>Mn(2+)</name>
        <dbReference type="ChEBI" id="CHEBI:29035"/>
        <label>2</label>
    </ligand>
</feature>
<feature type="domain" description="Peptidase M20 dimerisation" evidence="2">
    <location>
        <begin position="216"/>
        <end position="313"/>
    </location>
</feature>
<evidence type="ECO:0000259" key="2">
    <source>
        <dbReference type="Pfam" id="PF07687"/>
    </source>
</evidence>
<dbReference type="InterPro" id="IPR011650">
    <property type="entry name" value="Peptidase_M20_dimer"/>
</dbReference>
<dbReference type="SUPFAM" id="SSF53187">
    <property type="entry name" value="Zn-dependent exopeptidases"/>
    <property type="match status" value="1"/>
</dbReference>
<dbReference type="Pfam" id="PF07687">
    <property type="entry name" value="M20_dimer"/>
    <property type="match status" value="1"/>
</dbReference>
<dbReference type="AlphaFoldDB" id="A0A6L5YBU7"/>
<accession>A0A6L5YBU7</accession>
<dbReference type="GO" id="GO:0046872">
    <property type="term" value="F:metal ion binding"/>
    <property type="evidence" value="ECO:0007669"/>
    <property type="project" value="UniProtKB-KW"/>
</dbReference>
<feature type="binding site" evidence="1">
    <location>
        <position position="172"/>
    </location>
    <ligand>
        <name>Mn(2+)</name>
        <dbReference type="ChEBI" id="CHEBI:29035"/>
        <label>2</label>
    </ligand>
</feature>
<feature type="binding site" evidence="1">
    <location>
        <position position="196"/>
    </location>
    <ligand>
        <name>Mn(2+)</name>
        <dbReference type="ChEBI" id="CHEBI:29035"/>
        <label>2</label>
    </ligand>
</feature>
<keyword evidence="4" id="KW-1185">Reference proteome</keyword>
<dbReference type="InterPro" id="IPR002933">
    <property type="entry name" value="Peptidase_M20"/>
</dbReference>
<dbReference type="Gene3D" id="3.40.630.10">
    <property type="entry name" value="Zn peptidases"/>
    <property type="match status" value="1"/>
</dbReference>